<evidence type="ECO:0000259" key="3">
    <source>
        <dbReference type="Pfam" id="PF13828"/>
    </source>
</evidence>
<sequence>MTEPSVPTEPTPSPAQPPATGYVVPPGYAMPPPPMAYAPARKTNGLAIAALVTSIVTFNLCFPLTFVGAIMGHVARRRIRETGEDGDGLALGGIVVGWIGAAITLAGAALLAYGIANGFFDEPTPVVY</sequence>
<evidence type="ECO:0000256" key="1">
    <source>
        <dbReference type="SAM" id="MobiDB-lite"/>
    </source>
</evidence>
<evidence type="ECO:0000313" key="4">
    <source>
        <dbReference type="EMBL" id="MFC4130254.1"/>
    </source>
</evidence>
<evidence type="ECO:0000313" key="5">
    <source>
        <dbReference type="Proteomes" id="UP001595816"/>
    </source>
</evidence>
<keyword evidence="2" id="KW-1133">Transmembrane helix</keyword>
<protein>
    <submittedName>
        <fullName evidence="4">DUF4190 domain-containing protein</fullName>
    </submittedName>
</protein>
<proteinExistence type="predicted"/>
<keyword evidence="2" id="KW-0812">Transmembrane</keyword>
<feature type="transmembrane region" description="Helical" evidence="2">
    <location>
        <begin position="45"/>
        <end position="67"/>
    </location>
</feature>
<feature type="domain" description="DUF4190" evidence="3">
    <location>
        <begin position="46"/>
        <end position="105"/>
    </location>
</feature>
<accession>A0ABV8LIY1</accession>
<reference evidence="5" key="1">
    <citation type="journal article" date="2019" name="Int. J. Syst. Evol. Microbiol.">
        <title>The Global Catalogue of Microorganisms (GCM) 10K type strain sequencing project: providing services to taxonomists for standard genome sequencing and annotation.</title>
        <authorList>
            <consortium name="The Broad Institute Genomics Platform"/>
            <consortium name="The Broad Institute Genome Sequencing Center for Infectious Disease"/>
            <person name="Wu L."/>
            <person name="Ma J."/>
        </authorList>
    </citation>
    <scope>NUCLEOTIDE SEQUENCE [LARGE SCALE GENOMIC DNA]</scope>
    <source>
        <strain evidence="5">CGMCC 4.7289</strain>
    </source>
</reference>
<dbReference type="RefSeq" id="WP_253758251.1">
    <property type="nucleotide sequence ID" value="NZ_JAMZDZ010000001.1"/>
</dbReference>
<dbReference type="InterPro" id="IPR025241">
    <property type="entry name" value="DUF4190"/>
</dbReference>
<dbReference type="Proteomes" id="UP001595816">
    <property type="component" value="Unassembled WGS sequence"/>
</dbReference>
<feature type="region of interest" description="Disordered" evidence="1">
    <location>
        <begin position="1"/>
        <end position="25"/>
    </location>
</feature>
<gene>
    <name evidence="4" type="ORF">ACFOZ4_06515</name>
</gene>
<feature type="compositionally biased region" description="Pro residues" evidence="1">
    <location>
        <begin position="7"/>
        <end position="17"/>
    </location>
</feature>
<keyword evidence="2" id="KW-0472">Membrane</keyword>
<keyword evidence="5" id="KW-1185">Reference proteome</keyword>
<feature type="transmembrane region" description="Helical" evidence="2">
    <location>
        <begin position="88"/>
        <end position="116"/>
    </location>
</feature>
<dbReference type="Pfam" id="PF13828">
    <property type="entry name" value="DUF4190"/>
    <property type="match status" value="1"/>
</dbReference>
<organism evidence="4 5">
    <name type="scientific">Hamadaea flava</name>
    <dbReference type="NCBI Taxonomy" id="1742688"/>
    <lineage>
        <taxon>Bacteria</taxon>
        <taxon>Bacillati</taxon>
        <taxon>Actinomycetota</taxon>
        <taxon>Actinomycetes</taxon>
        <taxon>Micromonosporales</taxon>
        <taxon>Micromonosporaceae</taxon>
        <taxon>Hamadaea</taxon>
    </lineage>
</organism>
<comment type="caution">
    <text evidence="4">The sequence shown here is derived from an EMBL/GenBank/DDBJ whole genome shotgun (WGS) entry which is preliminary data.</text>
</comment>
<dbReference type="EMBL" id="JBHSAY010000005">
    <property type="protein sequence ID" value="MFC4130254.1"/>
    <property type="molecule type" value="Genomic_DNA"/>
</dbReference>
<name>A0ABV8LIY1_9ACTN</name>
<evidence type="ECO:0000256" key="2">
    <source>
        <dbReference type="SAM" id="Phobius"/>
    </source>
</evidence>